<name>A0A7W5BEN6_9BURK</name>
<keyword evidence="2" id="KW-0812">Transmembrane</keyword>
<keyword evidence="4" id="KW-1185">Reference proteome</keyword>
<dbReference type="EMBL" id="JACHXD010000019">
    <property type="protein sequence ID" value="MBB3121724.1"/>
    <property type="molecule type" value="Genomic_DNA"/>
</dbReference>
<organism evidence="3 4">
    <name type="scientific">Pseudoduganella violacea</name>
    <dbReference type="NCBI Taxonomy" id="1715466"/>
    <lineage>
        <taxon>Bacteria</taxon>
        <taxon>Pseudomonadati</taxon>
        <taxon>Pseudomonadota</taxon>
        <taxon>Betaproteobacteria</taxon>
        <taxon>Burkholderiales</taxon>
        <taxon>Oxalobacteraceae</taxon>
        <taxon>Telluria group</taxon>
        <taxon>Pseudoduganella</taxon>
    </lineage>
</organism>
<gene>
    <name evidence="3" type="ORF">FHS03_004816</name>
</gene>
<dbReference type="AlphaFoldDB" id="A0A7W5BEN6"/>
<dbReference type="RefSeq" id="WP_183443414.1">
    <property type="nucleotide sequence ID" value="NZ_JACHXD010000019.1"/>
</dbReference>
<evidence type="ECO:0000313" key="3">
    <source>
        <dbReference type="EMBL" id="MBB3121724.1"/>
    </source>
</evidence>
<reference evidence="3 4" key="1">
    <citation type="submission" date="2020-08" db="EMBL/GenBank/DDBJ databases">
        <title>Genomic Encyclopedia of Type Strains, Phase III (KMG-III): the genomes of soil and plant-associated and newly described type strains.</title>
        <authorList>
            <person name="Whitman W."/>
        </authorList>
    </citation>
    <scope>NUCLEOTIDE SEQUENCE [LARGE SCALE GENOMIC DNA]</scope>
    <source>
        <strain evidence="3 4">CECT 8897</strain>
    </source>
</reference>
<keyword evidence="2" id="KW-0472">Membrane</keyword>
<protein>
    <submittedName>
        <fullName evidence="3">Uncharacterized protein</fullName>
    </submittedName>
</protein>
<feature type="region of interest" description="Disordered" evidence="1">
    <location>
        <begin position="126"/>
        <end position="153"/>
    </location>
</feature>
<sequence length="153" mass="17030">MDRENSARGTKRERHTDRDEARVWGEFYRRVADPATAAELITYLDQDEAAKARHPGLYLRCRQTLRREKARIARARRMGFLVRALLHGVFVVPCAWLRKAVRFCGVAGEACVAPDAEPAVGQLSKIRRSGSADRNGAAMPAQEKGAARRSKAG</sequence>
<keyword evidence="2" id="KW-1133">Transmembrane helix</keyword>
<evidence type="ECO:0000256" key="1">
    <source>
        <dbReference type="SAM" id="MobiDB-lite"/>
    </source>
</evidence>
<proteinExistence type="predicted"/>
<dbReference type="Proteomes" id="UP000541535">
    <property type="component" value="Unassembled WGS sequence"/>
</dbReference>
<evidence type="ECO:0000256" key="2">
    <source>
        <dbReference type="SAM" id="Phobius"/>
    </source>
</evidence>
<evidence type="ECO:0000313" key="4">
    <source>
        <dbReference type="Proteomes" id="UP000541535"/>
    </source>
</evidence>
<accession>A0A7W5BEN6</accession>
<comment type="caution">
    <text evidence="3">The sequence shown here is derived from an EMBL/GenBank/DDBJ whole genome shotgun (WGS) entry which is preliminary data.</text>
</comment>
<feature type="transmembrane region" description="Helical" evidence="2">
    <location>
        <begin position="80"/>
        <end position="98"/>
    </location>
</feature>